<reference evidence="3" key="1">
    <citation type="submission" date="2021-01" db="EMBL/GenBank/DDBJ databases">
        <authorList>
            <person name="Corre E."/>
            <person name="Pelletier E."/>
            <person name="Niang G."/>
            <person name="Scheremetjew M."/>
            <person name="Finn R."/>
            <person name="Kale V."/>
            <person name="Holt S."/>
            <person name="Cochrane G."/>
            <person name="Meng A."/>
            <person name="Brown T."/>
            <person name="Cohen L."/>
        </authorList>
    </citation>
    <scope>NUCLEOTIDE SEQUENCE</scope>
    <source>
        <strain evidence="3">UTEX LB 985</strain>
    </source>
</reference>
<sequence length="490" mass="53381">MTSCNNYDRIITHRTQHGPCWFNCTQVHMHGWKVGQTIVLTFREQELGIQNPQGYATLVSTYTDAGDTVVTFGLNDIPNGHTACTGTGPGTGGIGSSTVNETSCLQAFSFRMFPQPKSLPDIADIDCPRSSLDPDVAIPSMAQQGSPQLQQWSSLVSSPPPPRREAAPPAPPRMHASPACKAGGEVKVVHALRDGDMQTWRLVVRPAYLWPTGFVYVVGMLGEDLVIDHVIGAKLYEMPREPSANYEDVQQLVFAPSPLHPVFEFNARGVDLVLVSLACFAEREMPPPSPLPLQASLPPVAGQTNVGSTSLMAYIASRVSISLVIALGFVFCYMLCKNTMCCRRWCGVVLGRVVIGQAESANESPHADRGKVAPMAPAQADLFYDGATLDDDYEVWSVVLRLDDEHIEAPPLPMSCASSIDELKEAIGALTYELRGGRGTPSEWIDGDFDSMCIQYLTMQAKMATVRRSTPFESICNSRVLQVSRTDNDL</sequence>
<keyword evidence="2" id="KW-0472">Membrane</keyword>
<accession>A0A7S2E2X3</accession>
<gene>
    <name evidence="3" type="ORF">CBRE1094_LOCUS22564</name>
</gene>
<organism evidence="3">
    <name type="scientific">Haptolina brevifila</name>
    <dbReference type="NCBI Taxonomy" id="156173"/>
    <lineage>
        <taxon>Eukaryota</taxon>
        <taxon>Haptista</taxon>
        <taxon>Haptophyta</taxon>
        <taxon>Prymnesiophyceae</taxon>
        <taxon>Prymnesiales</taxon>
        <taxon>Prymnesiaceae</taxon>
        <taxon>Haptolina</taxon>
    </lineage>
</organism>
<evidence type="ECO:0000256" key="1">
    <source>
        <dbReference type="SAM" id="MobiDB-lite"/>
    </source>
</evidence>
<keyword evidence="2" id="KW-0812">Transmembrane</keyword>
<protein>
    <submittedName>
        <fullName evidence="3">Uncharacterized protein</fullName>
    </submittedName>
</protein>
<proteinExistence type="predicted"/>
<evidence type="ECO:0000313" key="3">
    <source>
        <dbReference type="EMBL" id="CAD9470950.1"/>
    </source>
</evidence>
<feature type="compositionally biased region" description="Low complexity" evidence="1">
    <location>
        <begin position="146"/>
        <end position="157"/>
    </location>
</feature>
<feature type="transmembrane region" description="Helical" evidence="2">
    <location>
        <begin position="311"/>
        <end position="335"/>
    </location>
</feature>
<keyword evidence="2" id="KW-1133">Transmembrane helix</keyword>
<dbReference type="AlphaFoldDB" id="A0A7S2E2X3"/>
<dbReference type="EMBL" id="HBGU01041429">
    <property type="protein sequence ID" value="CAD9470950.1"/>
    <property type="molecule type" value="Transcribed_RNA"/>
</dbReference>
<evidence type="ECO:0000256" key="2">
    <source>
        <dbReference type="SAM" id="Phobius"/>
    </source>
</evidence>
<feature type="region of interest" description="Disordered" evidence="1">
    <location>
        <begin position="136"/>
        <end position="179"/>
    </location>
</feature>
<name>A0A7S2E2X3_9EUKA</name>